<name>A0A5B9E2R7_9GAMM</name>
<evidence type="ECO:0000256" key="1">
    <source>
        <dbReference type="SAM" id="MobiDB-lite"/>
    </source>
</evidence>
<keyword evidence="2" id="KW-1133">Transmembrane helix</keyword>
<dbReference type="RefSeq" id="WP_147627120.1">
    <property type="nucleotide sequence ID" value="NZ_CP042807.1"/>
</dbReference>
<protein>
    <submittedName>
        <fullName evidence="3">Uncharacterized protein</fullName>
    </submittedName>
</protein>
<dbReference type="KEGG" id="rgl:CS053_08440"/>
<keyword evidence="2" id="KW-0812">Transmembrane</keyword>
<organism evidence="3 4">
    <name type="scientific">Rhodanobacter glycinis</name>
    <dbReference type="NCBI Taxonomy" id="582702"/>
    <lineage>
        <taxon>Bacteria</taxon>
        <taxon>Pseudomonadati</taxon>
        <taxon>Pseudomonadota</taxon>
        <taxon>Gammaproteobacteria</taxon>
        <taxon>Lysobacterales</taxon>
        <taxon>Rhodanobacteraceae</taxon>
        <taxon>Rhodanobacter</taxon>
    </lineage>
</organism>
<gene>
    <name evidence="3" type="ORF">CS053_08440</name>
</gene>
<evidence type="ECO:0000256" key="2">
    <source>
        <dbReference type="SAM" id="Phobius"/>
    </source>
</evidence>
<evidence type="ECO:0000313" key="4">
    <source>
        <dbReference type="Proteomes" id="UP000321807"/>
    </source>
</evidence>
<feature type="region of interest" description="Disordered" evidence="1">
    <location>
        <begin position="381"/>
        <end position="417"/>
    </location>
</feature>
<feature type="transmembrane region" description="Helical" evidence="2">
    <location>
        <begin position="251"/>
        <end position="281"/>
    </location>
</feature>
<evidence type="ECO:0000313" key="3">
    <source>
        <dbReference type="EMBL" id="QEE24527.1"/>
    </source>
</evidence>
<accession>A0A5B9E2R7</accession>
<dbReference type="EMBL" id="CP042807">
    <property type="protein sequence ID" value="QEE24527.1"/>
    <property type="molecule type" value="Genomic_DNA"/>
</dbReference>
<sequence length="582" mass="62730">MSTEVIKEFLVSLGYKIDSRGEDKFIDGTRHVTAEVMKLGAAAVATAAAVAASVVKMASSLEDLYFMSQRTNASAANIQSLGYAASQMGSSVENARGSIENLAKFLRENPGGEGLLNSIGVQTRDVNGDLRDTTNIMQDIGKRLRTMPQYRAIQYANVFGIDYKTLMALEKGVDKFSERYKGMLRRFGLSVTDATKKSHALMVSWRDMKAQAGILGTIVGTTLIGSFDELKHRWESLDATTKHSIKTTAEWIAGIVGGAALIMAGPVAWIAALAAGIVALWDDYKVWKEGGKSLIDWGKWRPEIDAATDAITILANVVERLIKLKRELQNMTVHAVTSVGSFAARYAHKIDMGATPQDRHEQGSHLQKFLRKVAWALGGNPVSGDTPAPQIDDPWDHTSRKSKGASTRGIRNNNPGNIKYNAYSRSLGAIGQDANGFAIFPDAATGLRAINSNLQNYGGKGINTPYGIAHRWSTTDQDAYTQRLAALFGGDPNKKLNMSDPAVLNALRNGIIMQENGSNPYRNEMLGGTAANPGQTAGMNIDQTVTINLHGVDKPRDTADAVGSALNGANDRLVRNMKGAAS</sequence>
<dbReference type="AlphaFoldDB" id="A0A5B9E2R7"/>
<reference evidence="3 4" key="1">
    <citation type="submission" date="2019-08" db="EMBL/GenBank/DDBJ databases">
        <title>Complete genome sequence of Rhodanobacter glycinis strain T01E-68 isolated from tomato root.</title>
        <authorList>
            <person name="Weon H.-Y."/>
            <person name="Lee S.A."/>
        </authorList>
    </citation>
    <scope>NUCLEOTIDE SEQUENCE [LARGE SCALE GENOMIC DNA]</scope>
    <source>
        <strain evidence="3 4">T01E-68</strain>
    </source>
</reference>
<proteinExistence type="predicted"/>
<keyword evidence="2" id="KW-0472">Membrane</keyword>
<dbReference type="Proteomes" id="UP000321807">
    <property type="component" value="Chromosome"/>
</dbReference>